<reference evidence="1" key="1">
    <citation type="submission" date="2021-02" db="EMBL/GenBank/DDBJ databases">
        <authorList>
            <consortium name="DOE Joint Genome Institute"/>
            <person name="Ahrendt S."/>
            <person name="Looney B.P."/>
            <person name="Miyauchi S."/>
            <person name="Morin E."/>
            <person name="Drula E."/>
            <person name="Courty P.E."/>
            <person name="Chicoki N."/>
            <person name="Fauchery L."/>
            <person name="Kohler A."/>
            <person name="Kuo A."/>
            <person name="Labutti K."/>
            <person name="Pangilinan J."/>
            <person name="Lipzen A."/>
            <person name="Riley R."/>
            <person name="Andreopoulos W."/>
            <person name="He G."/>
            <person name="Johnson J."/>
            <person name="Barry K.W."/>
            <person name="Grigoriev I.V."/>
            <person name="Nagy L."/>
            <person name="Hibbett D."/>
            <person name="Henrissat B."/>
            <person name="Matheny P.B."/>
            <person name="Labbe J."/>
            <person name="Martin F."/>
        </authorList>
    </citation>
    <scope>NUCLEOTIDE SEQUENCE</scope>
    <source>
        <strain evidence="1">EC-137</strain>
    </source>
</reference>
<dbReference type="EMBL" id="MU273496">
    <property type="protein sequence ID" value="KAI0034709.1"/>
    <property type="molecule type" value="Genomic_DNA"/>
</dbReference>
<reference evidence="1" key="2">
    <citation type="journal article" date="2022" name="New Phytol.">
        <title>Evolutionary transition to the ectomycorrhizal habit in the genomes of a hyperdiverse lineage of mushroom-forming fungi.</title>
        <authorList>
            <person name="Looney B."/>
            <person name="Miyauchi S."/>
            <person name="Morin E."/>
            <person name="Drula E."/>
            <person name="Courty P.E."/>
            <person name="Kohler A."/>
            <person name="Kuo A."/>
            <person name="LaButti K."/>
            <person name="Pangilinan J."/>
            <person name="Lipzen A."/>
            <person name="Riley R."/>
            <person name="Andreopoulos W."/>
            <person name="He G."/>
            <person name="Johnson J."/>
            <person name="Nolan M."/>
            <person name="Tritt A."/>
            <person name="Barry K.W."/>
            <person name="Grigoriev I.V."/>
            <person name="Nagy L.G."/>
            <person name="Hibbett D."/>
            <person name="Henrissat B."/>
            <person name="Matheny P.B."/>
            <person name="Labbe J."/>
            <person name="Martin F.M."/>
        </authorList>
    </citation>
    <scope>NUCLEOTIDE SEQUENCE</scope>
    <source>
        <strain evidence="1">EC-137</strain>
    </source>
</reference>
<organism evidence="1 2">
    <name type="scientific">Vararia minispora EC-137</name>
    <dbReference type="NCBI Taxonomy" id="1314806"/>
    <lineage>
        <taxon>Eukaryota</taxon>
        <taxon>Fungi</taxon>
        <taxon>Dikarya</taxon>
        <taxon>Basidiomycota</taxon>
        <taxon>Agaricomycotina</taxon>
        <taxon>Agaricomycetes</taxon>
        <taxon>Russulales</taxon>
        <taxon>Lachnocladiaceae</taxon>
        <taxon>Vararia</taxon>
    </lineage>
</organism>
<dbReference type="Proteomes" id="UP000814128">
    <property type="component" value="Unassembled WGS sequence"/>
</dbReference>
<keyword evidence="2" id="KW-1185">Reference proteome</keyword>
<comment type="caution">
    <text evidence="1">The sequence shown here is derived from an EMBL/GenBank/DDBJ whole genome shotgun (WGS) entry which is preliminary data.</text>
</comment>
<evidence type="ECO:0000313" key="1">
    <source>
        <dbReference type="EMBL" id="KAI0034709.1"/>
    </source>
</evidence>
<name>A0ACB8QSC1_9AGAM</name>
<accession>A0ACB8QSC1</accession>
<evidence type="ECO:0000313" key="2">
    <source>
        <dbReference type="Proteomes" id="UP000814128"/>
    </source>
</evidence>
<sequence length="445" mass="51018">MDTGKPFWYPNLSDAEIIDALSGWSITATPKLLTKPTEEFVTAVYLKCVEKVFGLTMEDLKDPIDAALEAIRPEHRELHTAGVTMNVLCYHFTRFADAAKIPDFSTKDVVLPESKRTRLIFSAFINFVNFSEQHADEISRIREEAEHAAKERERQVDDLGRIRGEIAGIQCQRARDEPRANVLRQENAAITAELIAMQELQTRVLAEIDALKSEKSSLLQRKESLSGDTALAADTVARTRSRVVKSPERLRRNIDTMGASQAEDKRTLTSQEVKVRDLQAKANALLAIEKGVRDCIEHVQIVDKEMRMLENAARERADTRGALEERRIERTELELKLERAQNQLSKAQEKLERAQRDLDERRRAGQETIERLQHEYEVMASERKDNEMQVEELRQQANEIERKIADHLKAGSSELDELLSEYYAVQRENEIYMETLAYKLGLSRK</sequence>
<gene>
    <name evidence="1" type="ORF">K488DRAFT_44881</name>
</gene>
<proteinExistence type="predicted"/>
<protein>
    <submittedName>
        <fullName evidence="1">Nuf2 family-domain-containing protein</fullName>
    </submittedName>
</protein>